<dbReference type="EMBL" id="CM009751">
    <property type="protein sequence ID" value="PUZ68045.1"/>
    <property type="molecule type" value="Genomic_DNA"/>
</dbReference>
<dbReference type="PANTHER" id="PTHR44169:SF5">
    <property type="entry name" value="ENOYL-(ACYL CARRIER) REDUCTASE"/>
    <property type="match status" value="1"/>
</dbReference>
<evidence type="ECO:0000256" key="4">
    <source>
        <dbReference type="SAM" id="MobiDB-lite"/>
    </source>
</evidence>
<dbReference type="PRINTS" id="PR00081">
    <property type="entry name" value="GDHRDH"/>
</dbReference>
<keyword evidence="6" id="KW-1185">Reference proteome</keyword>
<dbReference type="Pfam" id="PF00106">
    <property type="entry name" value="adh_short"/>
    <property type="match status" value="1"/>
</dbReference>
<dbReference type="Gene3D" id="3.40.50.720">
    <property type="entry name" value="NAD(P)-binding Rossmann-like Domain"/>
    <property type="match status" value="1"/>
</dbReference>
<evidence type="ECO:0000256" key="1">
    <source>
        <dbReference type="ARBA" id="ARBA00006484"/>
    </source>
</evidence>
<dbReference type="CDD" id="cd05374">
    <property type="entry name" value="17beta-HSD-like_SDR_c"/>
    <property type="match status" value="1"/>
</dbReference>
<keyword evidence="2" id="KW-0560">Oxidoreductase</keyword>
<evidence type="ECO:0000256" key="2">
    <source>
        <dbReference type="ARBA" id="ARBA00023002"/>
    </source>
</evidence>
<dbReference type="GO" id="GO:0005783">
    <property type="term" value="C:endoplasmic reticulum"/>
    <property type="evidence" value="ECO:0007669"/>
    <property type="project" value="TreeGrafter"/>
</dbReference>
<dbReference type="Gramene" id="PUZ68045">
    <property type="protein sequence ID" value="PUZ68045"/>
    <property type="gene ID" value="GQ55_3G483000"/>
</dbReference>
<dbReference type="Proteomes" id="UP000244336">
    <property type="component" value="Chromosome 3"/>
</dbReference>
<evidence type="ECO:0000313" key="5">
    <source>
        <dbReference type="EMBL" id="PUZ68045.1"/>
    </source>
</evidence>
<dbReference type="PANTHER" id="PTHR44169">
    <property type="entry name" value="NADPH-DEPENDENT 1-ACYLDIHYDROXYACETONE PHOSPHATE REDUCTASE"/>
    <property type="match status" value="1"/>
</dbReference>
<dbReference type="OrthoDB" id="2102561at2759"/>
<sequence>MPQPMANDGAGASSEVAGDCEAEQQQQQQQPVVLITGCAKGGIGYEYCLAFSALGCRVVATDIPDRVPDLADLAAAADTLPLDVTSESSVESAVRRVLADHGRIDVLVNNAGVGCTGPLAELRLESVRRAMDVNFLGQVRMVRAVAPHMARRGSGRVVNVGSVVGRAATPWAAPYCASKAAVHAATDALRLELRPFGVHVVAVVPGAVRSGLGRANAAGLAAAGRGEWRLYRGFAAAIEERARASQAGRATEAGALARHVARRVMSARPPREIVYGHMTLLFAALAASPGWVRDAFFARRFGLHNKTTVPPPSLD</sequence>
<name>A0A2T7EJN2_9POAL</name>
<reference evidence="5 6" key="1">
    <citation type="submission" date="2018-04" db="EMBL/GenBank/DDBJ databases">
        <title>WGS assembly of Panicum hallii var. hallii HAL2.</title>
        <authorList>
            <person name="Lovell J."/>
            <person name="Jenkins J."/>
            <person name="Lowry D."/>
            <person name="Mamidi S."/>
            <person name="Sreedasyam A."/>
            <person name="Weng X."/>
            <person name="Barry K."/>
            <person name="Bonette J."/>
            <person name="Campitelli B."/>
            <person name="Daum C."/>
            <person name="Gordon S."/>
            <person name="Gould B."/>
            <person name="Lipzen A."/>
            <person name="MacQueen A."/>
            <person name="Palacio-Mejia J."/>
            <person name="Plott C."/>
            <person name="Shakirov E."/>
            <person name="Shu S."/>
            <person name="Yoshinaga Y."/>
            <person name="Zane M."/>
            <person name="Rokhsar D."/>
            <person name="Grimwood J."/>
            <person name="Schmutz J."/>
            <person name="Juenger T."/>
        </authorList>
    </citation>
    <scope>NUCLEOTIDE SEQUENCE [LARGE SCALE GENOMIC DNA]</scope>
    <source>
        <strain evidence="6">cv. HAL2</strain>
    </source>
</reference>
<dbReference type="AlphaFoldDB" id="A0A2T7EJN2"/>
<comment type="similarity">
    <text evidence="1 3">Belongs to the short-chain dehydrogenases/reductases (SDR) family.</text>
</comment>
<evidence type="ECO:0000313" key="6">
    <source>
        <dbReference type="Proteomes" id="UP000244336"/>
    </source>
</evidence>
<protein>
    <submittedName>
        <fullName evidence="5">Uncharacterized protein</fullName>
    </submittedName>
</protein>
<dbReference type="SUPFAM" id="SSF51735">
    <property type="entry name" value="NAD(P)-binding Rossmann-fold domains"/>
    <property type="match status" value="1"/>
</dbReference>
<dbReference type="STRING" id="1504633.A0A2T7EJN2"/>
<dbReference type="InterPro" id="IPR036291">
    <property type="entry name" value="NAD(P)-bd_dom_sf"/>
</dbReference>
<dbReference type="GO" id="GO:0016491">
    <property type="term" value="F:oxidoreductase activity"/>
    <property type="evidence" value="ECO:0007669"/>
    <property type="project" value="UniProtKB-KW"/>
</dbReference>
<accession>A0A2T7EJN2</accession>
<dbReference type="InterPro" id="IPR002347">
    <property type="entry name" value="SDR_fam"/>
</dbReference>
<gene>
    <name evidence="5" type="ORF">GQ55_3G483000</name>
</gene>
<feature type="region of interest" description="Disordered" evidence="4">
    <location>
        <begin position="1"/>
        <end position="23"/>
    </location>
</feature>
<evidence type="ECO:0000256" key="3">
    <source>
        <dbReference type="RuleBase" id="RU000363"/>
    </source>
</evidence>
<dbReference type="FunFam" id="3.40.50.720:FF:000261">
    <property type="entry name" value="NADPH-dependent 1-acyldihydroxyacetone phosphate reductase"/>
    <property type="match status" value="1"/>
</dbReference>
<proteinExistence type="inferred from homology"/>
<organism evidence="5 6">
    <name type="scientific">Panicum hallii var. hallii</name>
    <dbReference type="NCBI Taxonomy" id="1504633"/>
    <lineage>
        <taxon>Eukaryota</taxon>
        <taxon>Viridiplantae</taxon>
        <taxon>Streptophyta</taxon>
        <taxon>Embryophyta</taxon>
        <taxon>Tracheophyta</taxon>
        <taxon>Spermatophyta</taxon>
        <taxon>Magnoliopsida</taxon>
        <taxon>Liliopsida</taxon>
        <taxon>Poales</taxon>
        <taxon>Poaceae</taxon>
        <taxon>PACMAD clade</taxon>
        <taxon>Panicoideae</taxon>
        <taxon>Panicodae</taxon>
        <taxon>Paniceae</taxon>
        <taxon>Panicinae</taxon>
        <taxon>Panicum</taxon>
        <taxon>Panicum sect. Panicum</taxon>
    </lineage>
</organism>
<dbReference type="PRINTS" id="PR00080">
    <property type="entry name" value="SDRFAMILY"/>
</dbReference>